<accession>A0ABX5QTA2</accession>
<proteinExistence type="predicted"/>
<dbReference type="EMBL" id="CP026721">
    <property type="protein sequence ID" value="QAV33756.1"/>
    <property type="molecule type" value="Genomic_DNA"/>
</dbReference>
<organism evidence="1 2">
    <name type="scientific">Fervidobacterium changbaicum</name>
    <dbReference type="NCBI Taxonomy" id="310769"/>
    <lineage>
        <taxon>Bacteria</taxon>
        <taxon>Thermotogati</taxon>
        <taxon>Thermotogota</taxon>
        <taxon>Thermotogae</taxon>
        <taxon>Thermotogales</taxon>
        <taxon>Fervidobacteriaceae</taxon>
        <taxon>Fervidobacterium</taxon>
    </lineage>
</organism>
<dbReference type="SUPFAM" id="SSF53756">
    <property type="entry name" value="UDP-Glycosyltransferase/glycogen phosphorylase"/>
    <property type="match status" value="1"/>
</dbReference>
<dbReference type="RefSeq" id="WP_090222460.1">
    <property type="nucleotide sequence ID" value="NZ_CP026721.1"/>
</dbReference>
<reference evidence="1 2" key="1">
    <citation type="submission" date="2018-01" db="EMBL/GenBank/DDBJ databases">
        <title>The whole genome sequencing and assembly of Fervidobacterium changbaicum CBS-1 strain.</title>
        <authorList>
            <person name="Kim J.-Y."/>
            <person name="Park M.-K."/>
            <person name="Yi H."/>
            <person name="Bahn Y.-S."/>
            <person name="Kim J.F."/>
            <person name="Lee D.-W."/>
        </authorList>
    </citation>
    <scope>NUCLEOTIDE SEQUENCE [LARGE SCALE GENOMIC DNA]</scope>
    <source>
        <strain evidence="1 2">CBS-1</strain>
    </source>
</reference>
<sequence>MKITFITPQPPERFGGGSIVILSHLIALRGLVGSSSIKYIGPKSNTIDLRDFVSEYIYVPSSSMVLKFISVLKQDSFLSVDKFILSNIKDLKGFLRDSDIIWIETTKLGNSLRILRDYIGKAKVILSVHNIEQLYYKQSEKITGMLLKKAISHSEKFCAEFSDLMLFPTEEIYKLYEKITETRIRNVAIVNFFLNDDQVHVTDDILRGACITGSYRYGHNRQPLDTLISEWSKKSHSFKLFVFGSNIPVKTMKKSSNCKDIVFVINPVDDTDILPKIPIALNPVISSGGVLVKNIVALKNGQVVTGFPGSFRGTRVGKYFEVVTSLEDMLERVEALLDDRKTLKEKREAAAEYYITQHSLSYGLEAFQQIIDKIVW</sequence>
<evidence type="ECO:0000313" key="1">
    <source>
        <dbReference type="EMBL" id="QAV33756.1"/>
    </source>
</evidence>
<keyword evidence="2" id="KW-1185">Reference proteome</keyword>
<evidence type="ECO:0000313" key="2">
    <source>
        <dbReference type="Proteomes" id="UP000288947"/>
    </source>
</evidence>
<name>A0ABX5QTA2_9BACT</name>
<dbReference type="Proteomes" id="UP000288947">
    <property type="component" value="Chromosome"/>
</dbReference>
<gene>
    <name evidence="1" type="ORF">CBS1_08515</name>
</gene>
<protein>
    <submittedName>
        <fullName evidence="1">Uncharacterized protein</fullName>
    </submittedName>
</protein>